<reference evidence="5" key="1">
    <citation type="submission" date="2021-08" db="EMBL/GenBank/DDBJ databases">
        <title>WGS assembly of Ceratopteris richardii.</title>
        <authorList>
            <person name="Marchant D.B."/>
            <person name="Chen G."/>
            <person name="Jenkins J."/>
            <person name="Shu S."/>
            <person name="Leebens-Mack J."/>
            <person name="Grimwood J."/>
            <person name="Schmutz J."/>
            <person name="Soltis P."/>
            <person name="Soltis D."/>
            <person name="Chen Z.-H."/>
        </authorList>
    </citation>
    <scope>NUCLEOTIDE SEQUENCE</scope>
    <source>
        <strain evidence="5">Whitten #5841</strain>
        <tissue evidence="5">Leaf</tissue>
    </source>
</reference>
<evidence type="ECO:0000313" key="6">
    <source>
        <dbReference type="Proteomes" id="UP000825935"/>
    </source>
</evidence>
<dbReference type="EMBL" id="CM035419">
    <property type="protein sequence ID" value="KAH7415052.1"/>
    <property type="molecule type" value="Genomic_DNA"/>
</dbReference>
<dbReference type="OrthoDB" id="6373236at2759"/>
<dbReference type="GO" id="GO:0051726">
    <property type="term" value="P:regulation of cell cycle"/>
    <property type="evidence" value="ECO:0007669"/>
    <property type="project" value="InterPro"/>
</dbReference>
<evidence type="ECO:0000313" key="5">
    <source>
        <dbReference type="EMBL" id="KAH7415052.1"/>
    </source>
</evidence>
<comment type="caution">
    <text evidence="5">The sequence shown here is derived from an EMBL/GenBank/DDBJ whole genome shotgun (WGS) entry which is preliminary data.</text>
</comment>
<organism evidence="5 6">
    <name type="scientific">Ceratopteris richardii</name>
    <name type="common">Triangle waterfern</name>
    <dbReference type="NCBI Taxonomy" id="49495"/>
    <lineage>
        <taxon>Eukaryota</taxon>
        <taxon>Viridiplantae</taxon>
        <taxon>Streptophyta</taxon>
        <taxon>Embryophyta</taxon>
        <taxon>Tracheophyta</taxon>
        <taxon>Polypodiopsida</taxon>
        <taxon>Polypodiidae</taxon>
        <taxon>Polypodiales</taxon>
        <taxon>Pteridineae</taxon>
        <taxon>Pteridaceae</taxon>
        <taxon>Parkerioideae</taxon>
        <taxon>Ceratopteris</taxon>
    </lineage>
</organism>
<proteinExistence type="inferred from homology"/>
<dbReference type="EMBL" id="CM035419">
    <property type="protein sequence ID" value="KAH7415050.1"/>
    <property type="molecule type" value="Genomic_DNA"/>
</dbReference>
<gene>
    <name evidence="5" type="ORF">KP509_14G025100</name>
</gene>
<accession>A0A8T2TA97</accession>
<dbReference type="GO" id="GO:0004861">
    <property type="term" value="F:cyclin-dependent protein serine/threonine kinase inhibitor activity"/>
    <property type="evidence" value="ECO:0007669"/>
    <property type="project" value="InterPro"/>
</dbReference>
<dbReference type="PANTHER" id="PTHR46776">
    <property type="entry name" value="CYCLIN-DEPENDENT KINASE INHIBITOR 4-RELATED"/>
    <property type="match status" value="1"/>
</dbReference>
<feature type="region of interest" description="Disordered" evidence="3">
    <location>
        <begin position="153"/>
        <end position="201"/>
    </location>
</feature>
<evidence type="ECO:0000256" key="3">
    <source>
        <dbReference type="SAM" id="MobiDB-lite"/>
    </source>
</evidence>
<keyword evidence="6" id="KW-1185">Reference proteome</keyword>
<evidence type="ECO:0000259" key="4">
    <source>
        <dbReference type="Pfam" id="PF02234"/>
    </source>
</evidence>
<dbReference type="Proteomes" id="UP000825935">
    <property type="component" value="Chromosome 14"/>
</dbReference>
<dbReference type="OMA" id="CETRIEL"/>
<evidence type="ECO:0000256" key="1">
    <source>
        <dbReference type="ARBA" id="ARBA00010274"/>
    </source>
</evidence>
<dbReference type="Gene3D" id="4.10.365.10">
    <property type="entry name" value="p27"/>
    <property type="match status" value="1"/>
</dbReference>
<dbReference type="InterPro" id="IPR044898">
    <property type="entry name" value="CDI_dom_sf"/>
</dbReference>
<dbReference type="Pfam" id="PF02234">
    <property type="entry name" value="CDI"/>
    <property type="match status" value="1"/>
</dbReference>
<name>A0A8T2TA97_CERRI</name>
<dbReference type="InterPro" id="IPR003175">
    <property type="entry name" value="CDI_dom"/>
</dbReference>
<keyword evidence="2" id="KW-0649">Protein kinase inhibitor</keyword>
<feature type="domain" description="Cyclin-dependent kinase inhibitor" evidence="4">
    <location>
        <begin position="278"/>
        <end position="317"/>
    </location>
</feature>
<dbReference type="GO" id="GO:0005634">
    <property type="term" value="C:nucleus"/>
    <property type="evidence" value="ECO:0007669"/>
    <property type="project" value="InterPro"/>
</dbReference>
<protein>
    <recommendedName>
        <fullName evidence="4">Cyclin-dependent kinase inhibitor domain-containing protein</fullName>
    </recommendedName>
</protein>
<feature type="region of interest" description="Disordered" evidence="3">
    <location>
        <begin position="1"/>
        <end position="20"/>
    </location>
</feature>
<dbReference type="InterPro" id="IPR044275">
    <property type="entry name" value="KRP"/>
</dbReference>
<sequence>MGKYIRKTRSGAGEMTQGHLGVRTRARVQAMQELVRKNSNDEETSASTPMHSFAPVQVSYLELRSRKLEKVVGCIGNKPPTARKSATVAETRKLSDVTNSDILAEASYTRRSLSSHRLRRNSIFNENQDYLYHFHGENDIDVESSLRGFVRRSLQQGSSRGQGAPGIGHSRSNSRSNSVTRELPVPRETPSRGILTRNQKKLESQSCNKNVEISCGENVIEDSSISVRRLSGEDAPEISARFKNAMASDETVKTSSKCKPGLQEDASLSSLRSSLGMEIEDFFSQAERELQRNFIKRYNFDPMNDTPLPGRYEWVQV</sequence>
<comment type="similarity">
    <text evidence="1">Belongs to the CDI family. ICK/KRP subfamily.</text>
</comment>
<dbReference type="AlphaFoldDB" id="A0A8T2TA97"/>
<evidence type="ECO:0000256" key="2">
    <source>
        <dbReference type="ARBA" id="ARBA00023013"/>
    </source>
</evidence>
<dbReference type="PIRSF" id="PIRSF017811">
    <property type="entry name" value="CDK_inhib_pln"/>
    <property type="match status" value="1"/>
</dbReference>